<dbReference type="STRING" id="1196353.SAMN05444921_1388"/>
<dbReference type="InterPro" id="IPR023210">
    <property type="entry name" value="NADP_OxRdtase_dom"/>
</dbReference>
<gene>
    <name evidence="3" type="ORF">SAMN05444921_1388</name>
</gene>
<accession>A0A1H0DZM6</accession>
<dbReference type="InterPro" id="IPR050791">
    <property type="entry name" value="Aldo-Keto_reductase"/>
</dbReference>
<dbReference type="InterPro" id="IPR036812">
    <property type="entry name" value="NAD(P)_OxRdtase_dom_sf"/>
</dbReference>
<dbReference type="CDD" id="cd19076">
    <property type="entry name" value="AKR_AKR13A_13D"/>
    <property type="match status" value="1"/>
</dbReference>
<dbReference type="PANTHER" id="PTHR43625">
    <property type="entry name" value="AFLATOXIN B1 ALDEHYDE REDUCTASE"/>
    <property type="match status" value="1"/>
</dbReference>
<dbReference type="SUPFAM" id="SSF51430">
    <property type="entry name" value="NAD(P)-linked oxidoreductase"/>
    <property type="match status" value="1"/>
</dbReference>
<keyword evidence="1" id="KW-0560">Oxidoreductase</keyword>
<dbReference type="AlphaFoldDB" id="A0A1H0DZM6"/>
<feature type="domain" description="NADP-dependent oxidoreductase" evidence="2">
    <location>
        <begin position="55"/>
        <end position="345"/>
    </location>
</feature>
<dbReference type="Gene3D" id="3.20.20.100">
    <property type="entry name" value="NADP-dependent oxidoreductase domain"/>
    <property type="match status" value="1"/>
</dbReference>
<name>A0A1H0DZM6_9ACTN</name>
<dbReference type="PRINTS" id="PR00069">
    <property type="entry name" value="ALDKETRDTASE"/>
</dbReference>
<dbReference type="GO" id="GO:0016491">
    <property type="term" value="F:oxidoreductase activity"/>
    <property type="evidence" value="ECO:0007669"/>
    <property type="project" value="UniProtKB-KW"/>
</dbReference>
<organism evidence="3 4">
    <name type="scientific">Streptomyces wuyuanensis</name>
    <dbReference type="NCBI Taxonomy" id="1196353"/>
    <lineage>
        <taxon>Bacteria</taxon>
        <taxon>Bacillati</taxon>
        <taxon>Actinomycetota</taxon>
        <taxon>Actinomycetes</taxon>
        <taxon>Kitasatosporales</taxon>
        <taxon>Streptomycetaceae</taxon>
        <taxon>Streptomyces</taxon>
    </lineage>
</organism>
<dbReference type="PANTHER" id="PTHR43625:SF40">
    <property type="entry name" value="ALDO-KETO REDUCTASE YAKC [NADP(+)]"/>
    <property type="match status" value="1"/>
</dbReference>
<evidence type="ECO:0000259" key="2">
    <source>
        <dbReference type="Pfam" id="PF00248"/>
    </source>
</evidence>
<dbReference type="GO" id="GO:0005737">
    <property type="term" value="C:cytoplasm"/>
    <property type="evidence" value="ECO:0007669"/>
    <property type="project" value="TreeGrafter"/>
</dbReference>
<dbReference type="InterPro" id="IPR020471">
    <property type="entry name" value="AKR"/>
</dbReference>
<dbReference type="Pfam" id="PF00248">
    <property type="entry name" value="Aldo_ket_red"/>
    <property type="match status" value="1"/>
</dbReference>
<dbReference type="Proteomes" id="UP000199063">
    <property type="component" value="Unassembled WGS sequence"/>
</dbReference>
<sequence>MRPEHAGGAVPPYLSQIRALPGHPRGGWVCVPEPVGEEVKKIELGGQGLTVSAQGFGAMGMSGAYGASGDEKESVAILNQAVDLGINLFDTAESYGPFENERLIARALGHRRDEIVLATKFGLDFSDDGRPGPLDGRPEHIRRAVERSLRHLDTDVIDLYYMHRLDPHTPVEETMAGMAELVAAGKIRYVGLSEVSAETIRRAHQVHPLTAIQSEMSLFSRDLLDNGIKDTLDELGIGLVAYSPMGRGFLSGAIRSVDDIAPDDERRSLPRFSAENIAANLSLVDDVRTIAEARGATPAQIALAWVAARGAVPIPGTKRRAFLAENAEAAEIVLTADELASLERAVATESVSGARYTAQQLASTNR</sequence>
<evidence type="ECO:0000313" key="4">
    <source>
        <dbReference type="Proteomes" id="UP000199063"/>
    </source>
</evidence>
<reference evidence="4" key="1">
    <citation type="submission" date="2016-10" db="EMBL/GenBank/DDBJ databases">
        <authorList>
            <person name="Varghese N."/>
            <person name="Submissions S."/>
        </authorList>
    </citation>
    <scope>NUCLEOTIDE SEQUENCE [LARGE SCALE GENOMIC DNA]</scope>
    <source>
        <strain evidence="4">CGMCC 4.7042</strain>
    </source>
</reference>
<protein>
    <submittedName>
        <fullName evidence="3">Predicted oxidoreductase</fullName>
    </submittedName>
</protein>
<dbReference type="EMBL" id="FNHI01000038">
    <property type="protein sequence ID" value="SDN75486.1"/>
    <property type="molecule type" value="Genomic_DNA"/>
</dbReference>
<proteinExistence type="predicted"/>
<keyword evidence="4" id="KW-1185">Reference proteome</keyword>
<evidence type="ECO:0000256" key="1">
    <source>
        <dbReference type="ARBA" id="ARBA00023002"/>
    </source>
</evidence>
<evidence type="ECO:0000313" key="3">
    <source>
        <dbReference type="EMBL" id="SDN75486.1"/>
    </source>
</evidence>